<dbReference type="Gene3D" id="4.10.60.10">
    <property type="entry name" value="Zinc finger, CCHC-type"/>
    <property type="match status" value="1"/>
</dbReference>
<reference evidence="5" key="1">
    <citation type="journal article" date="2019" name="Sci. Rep.">
        <title>Draft genome of Tanacetum cinerariifolium, the natural source of mosquito coil.</title>
        <authorList>
            <person name="Yamashiro T."/>
            <person name="Shiraishi A."/>
            <person name="Satake H."/>
            <person name="Nakayama K."/>
        </authorList>
    </citation>
    <scope>NUCLEOTIDE SEQUENCE</scope>
</reference>
<gene>
    <name evidence="5" type="ORF">Tci_047364</name>
</gene>
<organism evidence="5">
    <name type="scientific">Tanacetum cinerariifolium</name>
    <name type="common">Dalmatian daisy</name>
    <name type="synonym">Chrysanthemum cinerariifolium</name>
    <dbReference type="NCBI Taxonomy" id="118510"/>
    <lineage>
        <taxon>Eukaryota</taxon>
        <taxon>Viridiplantae</taxon>
        <taxon>Streptophyta</taxon>
        <taxon>Embryophyta</taxon>
        <taxon>Tracheophyta</taxon>
        <taxon>Spermatophyta</taxon>
        <taxon>Magnoliopsida</taxon>
        <taxon>eudicotyledons</taxon>
        <taxon>Gunneridae</taxon>
        <taxon>Pentapetalae</taxon>
        <taxon>asterids</taxon>
        <taxon>campanulids</taxon>
        <taxon>Asterales</taxon>
        <taxon>Asteraceae</taxon>
        <taxon>Asteroideae</taxon>
        <taxon>Anthemideae</taxon>
        <taxon>Anthemidinae</taxon>
        <taxon>Tanacetum</taxon>
    </lineage>
</organism>
<feature type="compositionally biased region" description="Pro residues" evidence="3">
    <location>
        <begin position="997"/>
        <end position="1011"/>
    </location>
</feature>
<feature type="region of interest" description="Disordered" evidence="3">
    <location>
        <begin position="565"/>
        <end position="603"/>
    </location>
</feature>
<feature type="compositionally biased region" description="Basic and acidic residues" evidence="3">
    <location>
        <begin position="228"/>
        <end position="242"/>
    </location>
</feature>
<dbReference type="Pfam" id="PF14214">
    <property type="entry name" value="Helitron_like_N"/>
    <property type="match status" value="1"/>
</dbReference>
<evidence type="ECO:0000256" key="3">
    <source>
        <dbReference type="SAM" id="MobiDB-lite"/>
    </source>
</evidence>
<dbReference type="InterPro" id="IPR001878">
    <property type="entry name" value="Znf_CCHC"/>
</dbReference>
<accession>A0A6L2MN06</accession>
<keyword evidence="1" id="KW-0863">Zinc-finger</keyword>
<feature type="coiled-coil region" evidence="2">
    <location>
        <begin position="1051"/>
        <end position="1092"/>
    </location>
</feature>
<dbReference type="InterPro" id="IPR057670">
    <property type="entry name" value="SH3_retrovirus"/>
</dbReference>
<comment type="caution">
    <text evidence="5">The sequence shown here is derived from an EMBL/GenBank/DDBJ whole genome shotgun (WGS) entry which is preliminary data.</text>
</comment>
<dbReference type="SUPFAM" id="SSF57756">
    <property type="entry name" value="Retrovirus zinc finger-like domains"/>
    <property type="match status" value="1"/>
</dbReference>
<feature type="coiled-coil region" evidence="2">
    <location>
        <begin position="1241"/>
        <end position="1272"/>
    </location>
</feature>
<dbReference type="SMART" id="SM00343">
    <property type="entry name" value="ZnF_C2HC"/>
    <property type="match status" value="1"/>
</dbReference>
<feature type="compositionally biased region" description="Basic and acidic residues" evidence="3">
    <location>
        <begin position="537"/>
        <end position="549"/>
    </location>
</feature>
<dbReference type="InterPro" id="IPR013103">
    <property type="entry name" value="RVT_2"/>
</dbReference>
<feature type="region of interest" description="Disordered" evidence="3">
    <location>
        <begin position="228"/>
        <end position="251"/>
    </location>
</feature>
<dbReference type="Pfam" id="PF07727">
    <property type="entry name" value="RVT_2"/>
    <property type="match status" value="1"/>
</dbReference>
<keyword evidence="2" id="KW-0175">Coiled coil</keyword>
<dbReference type="InterPro" id="IPR025476">
    <property type="entry name" value="Helitron_helicase-like"/>
</dbReference>
<dbReference type="PROSITE" id="PS50158">
    <property type="entry name" value="ZF_CCHC"/>
    <property type="match status" value="1"/>
</dbReference>
<dbReference type="InterPro" id="IPR036875">
    <property type="entry name" value="Znf_CCHC_sf"/>
</dbReference>
<feature type="compositionally biased region" description="Polar residues" evidence="3">
    <location>
        <begin position="495"/>
        <end position="506"/>
    </location>
</feature>
<feature type="compositionally biased region" description="Basic and acidic residues" evidence="3">
    <location>
        <begin position="508"/>
        <end position="526"/>
    </location>
</feature>
<evidence type="ECO:0000256" key="1">
    <source>
        <dbReference type="PROSITE-ProRule" id="PRU00047"/>
    </source>
</evidence>
<name>A0A6L2MN06_TANCI</name>
<keyword evidence="1" id="KW-0479">Metal-binding</keyword>
<evidence type="ECO:0000313" key="5">
    <source>
        <dbReference type="EMBL" id="GEU75386.1"/>
    </source>
</evidence>
<evidence type="ECO:0000259" key="4">
    <source>
        <dbReference type="PROSITE" id="PS50158"/>
    </source>
</evidence>
<feature type="region of interest" description="Disordered" evidence="3">
    <location>
        <begin position="991"/>
        <end position="1026"/>
    </location>
</feature>
<feature type="compositionally biased region" description="Polar residues" evidence="3">
    <location>
        <begin position="565"/>
        <end position="592"/>
    </location>
</feature>
<protein>
    <submittedName>
        <fullName evidence="5">Putative ribonuclease H-like domain-containing protein</fullName>
    </submittedName>
</protein>
<feature type="domain" description="CCHC-type" evidence="4">
    <location>
        <begin position="213"/>
        <end position="228"/>
    </location>
</feature>
<dbReference type="Pfam" id="PF25597">
    <property type="entry name" value="SH3_retrovirus"/>
    <property type="match status" value="1"/>
</dbReference>
<dbReference type="GO" id="GO:0008270">
    <property type="term" value="F:zinc ion binding"/>
    <property type="evidence" value="ECO:0007669"/>
    <property type="project" value="UniProtKB-KW"/>
</dbReference>
<evidence type="ECO:0000256" key="2">
    <source>
        <dbReference type="SAM" id="Coils"/>
    </source>
</evidence>
<feature type="region of interest" description="Disordered" evidence="3">
    <location>
        <begin position="495"/>
        <end position="553"/>
    </location>
</feature>
<keyword evidence="1" id="KW-0862">Zinc</keyword>
<dbReference type="GO" id="GO:0003676">
    <property type="term" value="F:nucleic acid binding"/>
    <property type="evidence" value="ECO:0007669"/>
    <property type="project" value="InterPro"/>
</dbReference>
<sequence>MIYDLTYIRDSLTPTRVIEGVVQPIAPTTAEQRLARKNELKARGTLLIALPDKHRLKFNINKDAKTLMEAIEKRSLHTEWRTHTLIWRNKTDFKDQSLDDFFNSLKIYEAEVKSSSSASTSTQNIAFVSSETTDNTNDPVNAVASASAASAKILVYTLPNVDTLNADDLEEMDLKWQLAMLTVRARQFLRRTRRNLEANGPTSMRFDMSKVECYNCHWKGHFARECRSPKDTRRNGAAEPQRRNVPVETSTSNALVSQFDGKHVIPIEVLTKSKHVPITAARPVTAAVPKPLVTRPSQAKTVVTKPHSPPRRNFNRSPSPKASNFPPKVTAVKVPQGNPQHALQDKGVIDSGCSRQMTGNMSYLSNFEELNGGYVAFGGNPKGGKISGKGKFDRKVDEGFLVRYSVSSKAFRVFNSRTRIVQETLHINFLENKPNVVGSGPTWLFDIDSLTKTMNYQSVTACNQTDPSAGVQEQFDAEKAGKECVPQYVLFPVWSSGSTNPQNTNDDAAFRGKKPEFEGRKPESEVHVSPSSSAQTKKHDDKTKRDAKGKIPAVGQILTNSINTFSAAGPSNTDVSPTQGKSSYVNTSQYPDDSNMPKLEDITYSDDEEDVGTKWVFRNKKDERGIVVRKKARLVAQGHTQEEDINYEEFFAPVARIEAIRLFLAYASFMGFMVYKIDVKSAFIYETIKEEVYVCQPLGFEDPDYPNKVYKVVKALYGLHQAPRAWYETLANYLLENGFQRGKIDKTLFIKRQDKYVAEILRKFGLIDGKSASTLIDTEKPLLKDPDGEDMDVHTYRSMIEGIDCLPNEEIFAELSRMGYEKPFTKLTFYMAFFSPQWKFLIHTILQCMRVKRTLWNKFSSFMASAVICLSTGRKFNFSKYIFDSLVRNVDSSTKFYMYQRFLQLMIRAQVGDLSSHTTKYASPALTQKVFANMRRVGNRFSGVDTPLFEGMIVAQQVDEGVVEVNVNDVPTTGVADEGAADVHDDVVPTAVDEPSIPLPPPPTQPPPPSQDVPSTSQVQPTLPPSLIIQPPALQQQTQPSQDAEISMDLLYNLLDTYTTLTKRVENLEQDKIAQVLEITKLKQRVKKLEQRNKLKVLSMQDDEVEPAELQEVVEVVTTAKLITEVVTAASATITAAALTLTTVAALTFTTAPSTARRRKGVDDVIDQVQRKEKKDNVVMRYQALKRKPQTEAQARKNMKIYLRNMAVFRMDYFKRMKYDDIRPIFEKYFNSNVAFLEKVREQMEEEDSKALKRISESQEEKAAKKQKLDEEIILLVERRYPLSRFTLDQMLNNVRLEVEEESEESLELLRFDVGVRLLFVIVVDDTSSSAFQRYSNLCTMDTTVLSRPTSLSAEVSNSVTNIERVFKDLSSCWDNVTSMSRSVGKEIILDFKQSVIHMAPSEWDSQRVCLKPRHYRDDSYGCLFQQSRSVETQGQSFSAGCESFGVANTEFLLATGDNIDFRPMVSTQSSSLIFTPSKRARYNVSQVMLSSKESPSKKNRLSTPRAINRRLPKFTNASSQCHSSGHVGGHSNSHIPEYHLCCRGGKVYVEQNLDPPETARDRCREIDIPEFKIRLYNGNGVRGYELIASNTLGAIVFYSRLTEEVGYFNSTWLEFYAILNKIALISYGKSKMIYVVTICQDYTTIFQEESNMALKLAEELYSQCLLQGAIYAHYLDVLAICQKLGNLQFFITFTSNVKWPVIRRYMADYPKFTSTDRPDILCRVSEQKIHAFLNFLKTKKIFRTVTPVEFQKRGLPHCHTFLCVDSSSKIQEPEYVDRVILAELPDLQIDPRGYKVVSEMMIHGPCGAVNMSATWIDIVFARVSRPLGESSNAAGPSRPPIDEI</sequence>
<feature type="compositionally biased region" description="Low complexity" evidence="3">
    <location>
        <begin position="1012"/>
        <end position="1021"/>
    </location>
</feature>
<dbReference type="EMBL" id="BKCJ010007072">
    <property type="protein sequence ID" value="GEU75386.1"/>
    <property type="molecule type" value="Genomic_DNA"/>
</dbReference>
<proteinExistence type="predicted"/>
<feature type="region of interest" description="Disordered" evidence="3">
    <location>
        <begin position="289"/>
        <end position="329"/>
    </location>
</feature>